<name>A0A2P5CRI8_PARAD</name>
<dbReference type="SUPFAM" id="SSF56574">
    <property type="entry name" value="Serpins"/>
    <property type="match status" value="1"/>
</dbReference>
<dbReference type="InterPro" id="IPR023795">
    <property type="entry name" value="Serpin_CS"/>
</dbReference>
<dbReference type="InterPro" id="IPR023796">
    <property type="entry name" value="Serpin_dom"/>
</dbReference>
<evidence type="ECO:0000313" key="5">
    <source>
        <dbReference type="Proteomes" id="UP000237105"/>
    </source>
</evidence>
<protein>
    <submittedName>
        <fullName evidence="4">Serpin family</fullName>
    </submittedName>
</protein>
<evidence type="ECO:0000313" key="4">
    <source>
        <dbReference type="EMBL" id="PON63643.1"/>
    </source>
</evidence>
<sequence>MEMSMEIMKQFLLNENEFHSNFVFSPLSINTLLSIVANGLEAGPTLDTLLSLLGTKTLADLNAKACTDHQLTSLKTDDGPQLSSVNGFWIDKKYRLNPSFEKILETIFKADSSTVDFENKPMETVDKVNTWVLDATKGLIRNLLKYEAVKKETTLILANALYFKGAWDSPFDPSSIRTENFYILNGDVVQVPYMCESDLERGSFASYEGFKVLRIPYENNLNSKKGGAGEVFAMYIFLPNDNDGLLNLLDKISSNPCLLDPQLTELEPTYYIRELKIPKFKFQFKFQLSEIMERLGVRMVKEEMLEALSSDDNIPRPMNDDIDIIHSSCIDVNEHGTEAAAVTYEESMGFSLDSSPRIDIDFVADHPFMFMIREDTLGTPIFLGAVVNPLLE</sequence>
<dbReference type="PROSITE" id="PS00284">
    <property type="entry name" value="SERPIN"/>
    <property type="match status" value="1"/>
</dbReference>
<gene>
    <name evidence="4" type="ORF">PanWU01x14_129750</name>
</gene>
<dbReference type="PANTHER" id="PTHR11461">
    <property type="entry name" value="SERINE PROTEASE INHIBITOR, SERPIN"/>
    <property type="match status" value="1"/>
</dbReference>
<evidence type="ECO:0000256" key="1">
    <source>
        <dbReference type="ARBA" id="ARBA00009500"/>
    </source>
</evidence>
<dbReference type="SMART" id="SM00093">
    <property type="entry name" value="SERPIN"/>
    <property type="match status" value="1"/>
</dbReference>
<evidence type="ECO:0000259" key="3">
    <source>
        <dbReference type="SMART" id="SM00093"/>
    </source>
</evidence>
<feature type="domain" description="Serpin" evidence="3">
    <location>
        <begin position="5"/>
        <end position="389"/>
    </location>
</feature>
<accession>A0A2P5CRI8</accession>
<dbReference type="Pfam" id="PF00079">
    <property type="entry name" value="Serpin"/>
    <property type="match status" value="1"/>
</dbReference>
<dbReference type="STRING" id="3476.A0A2P5CRI8"/>
<comment type="caution">
    <text evidence="4">The sequence shown here is derived from an EMBL/GenBank/DDBJ whole genome shotgun (WGS) entry which is preliminary data.</text>
</comment>
<dbReference type="InterPro" id="IPR036186">
    <property type="entry name" value="Serpin_sf"/>
</dbReference>
<organism evidence="4 5">
    <name type="scientific">Parasponia andersonii</name>
    <name type="common">Sponia andersonii</name>
    <dbReference type="NCBI Taxonomy" id="3476"/>
    <lineage>
        <taxon>Eukaryota</taxon>
        <taxon>Viridiplantae</taxon>
        <taxon>Streptophyta</taxon>
        <taxon>Embryophyta</taxon>
        <taxon>Tracheophyta</taxon>
        <taxon>Spermatophyta</taxon>
        <taxon>Magnoliopsida</taxon>
        <taxon>eudicotyledons</taxon>
        <taxon>Gunneridae</taxon>
        <taxon>Pentapetalae</taxon>
        <taxon>rosids</taxon>
        <taxon>fabids</taxon>
        <taxon>Rosales</taxon>
        <taxon>Cannabaceae</taxon>
        <taxon>Parasponia</taxon>
    </lineage>
</organism>
<keyword evidence="5" id="KW-1185">Reference proteome</keyword>
<dbReference type="GO" id="GO:0004867">
    <property type="term" value="F:serine-type endopeptidase inhibitor activity"/>
    <property type="evidence" value="ECO:0007669"/>
    <property type="project" value="InterPro"/>
</dbReference>
<reference evidence="5" key="1">
    <citation type="submission" date="2016-06" db="EMBL/GenBank/DDBJ databases">
        <title>Parallel loss of symbiosis genes in relatives of nitrogen-fixing non-legume Parasponia.</title>
        <authorList>
            <person name="Van Velzen R."/>
            <person name="Holmer R."/>
            <person name="Bu F."/>
            <person name="Rutten L."/>
            <person name="Van Zeijl A."/>
            <person name="Liu W."/>
            <person name="Santuari L."/>
            <person name="Cao Q."/>
            <person name="Sharma T."/>
            <person name="Shen D."/>
            <person name="Roswanjaya Y."/>
            <person name="Wardhani T."/>
            <person name="Kalhor M.S."/>
            <person name="Jansen J."/>
            <person name="Van den Hoogen J."/>
            <person name="Gungor B."/>
            <person name="Hartog M."/>
            <person name="Hontelez J."/>
            <person name="Verver J."/>
            <person name="Yang W.-C."/>
            <person name="Schijlen E."/>
            <person name="Repin R."/>
            <person name="Schilthuizen M."/>
            <person name="Schranz E."/>
            <person name="Heidstra R."/>
            <person name="Miyata K."/>
            <person name="Fedorova E."/>
            <person name="Kohlen W."/>
            <person name="Bisseling T."/>
            <person name="Smit S."/>
            <person name="Geurts R."/>
        </authorList>
    </citation>
    <scope>NUCLEOTIDE SEQUENCE [LARGE SCALE GENOMIC DNA]</scope>
    <source>
        <strain evidence="5">cv. WU1-14</strain>
    </source>
</reference>
<evidence type="ECO:0000256" key="2">
    <source>
        <dbReference type="RuleBase" id="RU000411"/>
    </source>
</evidence>
<dbReference type="PANTHER" id="PTHR11461:SF315">
    <property type="entry name" value="SERPIN-Z3-LIKE"/>
    <property type="match status" value="1"/>
</dbReference>
<dbReference type="AlphaFoldDB" id="A0A2P5CRI8"/>
<dbReference type="GO" id="GO:0005615">
    <property type="term" value="C:extracellular space"/>
    <property type="evidence" value="ECO:0007669"/>
    <property type="project" value="InterPro"/>
</dbReference>
<comment type="similarity">
    <text evidence="1 2">Belongs to the serpin family.</text>
</comment>
<dbReference type="Gene3D" id="2.30.39.10">
    <property type="entry name" value="Alpha-1-antitrypsin, domain 1"/>
    <property type="match status" value="1"/>
</dbReference>
<proteinExistence type="inferred from homology"/>
<dbReference type="EMBL" id="JXTB01000102">
    <property type="protein sequence ID" value="PON63643.1"/>
    <property type="molecule type" value="Genomic_DNA"/>
</dbReference>
<dbReference type="InterPro" id="IPR042185">
    <property type="entry name" value="Serpin_sf_2"/>
</dbReference>
<dbReference type="InterPro" id="IPR042178">
    <property type="entry name" value="Serpin_sf_1"/>
</dbReference>
<dbReference type="InterPro" id="IPR000215">
    <property type="entry name" value="Serpin_fam"/>
</dbReference>
<dbReference type="Proteomes" id="UP000237105">
    <property type="component" value="Unassembled WGS sequence"/>
</dbReference>
<dbReference type="Gene3D" id="3.30.497.10">
    <property type="entry name" value="Antithrombin, subunit I, domain 2"/>
    <property type="match status" value="1"/>
</dbReference>
<dbReference type="OrthoDB" id="1182565at2759"/>